<reference evidence="2" key="2">
    <citation type="submission" date="2020-10" db="UniProtKB">
        <authorList>
            <consortium name="WormBaseParasite"/>
        </authorList>
    </citation>
    <scope>IDENTIFICATION</scope>
</reference>
<dbReference type="GO" id="GO:0005739">
    <property type="term" value="C:mitochondrion"/>
    <property type="evidence" value="ECO:0007669"/>
    <property type="project" value="TreeGrafter"/>
</dbReference>
<organism evidence="1 2">
    <name type="scientific">Panagrellus redivivus</name>
    <name type="common">Microworm</name>
    <dbReference type="NCBI Taxonomy" id="6233"/>
    <lineage>
        <taxon>Eukaryota</taxon>
        <taxon>Metazoa</taxon>
        <taxon>Ecdysozoa</taxon>
        <taxon>Nematoda</taxon>
        <taxon>Chromadorea</taxon>
        <taxon>Rhabditida</taxon>
        <taxon>Tylenchina</taxon>
        <taxon>Panagrolaimomorpha</taxon>
        <taxon>Panagrolaimoidea</taxon>
        <taxon>Panagrolaimidae</taxon>
        <taxon>Panagrellus</taxon>
    </lineage>
</organism>
<dbReference type="GO" id="GO:0032543">
    <property type="term" value="P:mitochondrial translation"/>
    <property type="evidence" value="ECO:0007669"/>
    <property type="project" value="InterPro"/>
</dbReference>
<dbReference type="SUPFAM" id="SSF46911">
    <property type="entry name" value="Ribosomal protein S18"/>
    <property type="match status" value="1"/>
</dbReference>
<dbReference type="GO" id="GO:0003735">
    <property type="term" value="F:structural constituent of ribosome"/>
    <property type="evidence" value="ECO:0007669"/>
    <property type="project" value="InterPro"/>
</dbReference>
<sequence length="244" mass="28677">MRRSLALLPSLRQVAGVSLRFCSTDAAQEAAEVKGLAYNHVERKKGLFKPEHTLEEQINYMKSQIFENTYKGLSVHKWYRRNVKGQLALQPPPRMFCIDKEGKFNVNHACPVCRDEYLFFDYRNPALIEQFLVPGTDQPMDILKTGLCREQYTLLQAQLLRAKEHGTLPFAIEFRHFDYSLYYKNWKGKSDAEFDEEEIPTRAASDIYELYPEPEVAFPTHNRDYGNNWDEWWTRHGQFARKAK</sequence>
<dbReference type="WBParaSite" id="Pan_g17906.t1">
    <property type="protein sequence ID" value="Pan_g17906.t1"/>
    <property type="gene ID" value="Pan_g17906"/>
</dbReference>
<dbReference type="Proteomes" id="UP000492821">
    <property type="component" value="Unassembled WGS sequence"/>
</dbReference>
<protein>
    <submittedName>
        <fullName evidence="2">28S ribosomal protein S18-2, mitochondrial</fullName>
    </submittedName>
</protein>
<dbReference type="InterPro" id="IPR036870">
    <property type="entry name" value="Ribosomal_bS18_sf"/>
</dbReference>
<accession>A0A7E4V9L2</accession>
<dbReference type="InterPro" id="IPR040054">
    <property type="entry name" value="MRPS18B"/>
</dbReference>
<dbReference type="PANTHER" id="PTHR13329:SF2">
    <property type="entry name" value="SMALL RIBOSOMAL SUBUNIT PROTEIN MS40"/>
    <property type="match status" value="1"/>
</dbReference>
<dbReference type="AlphaFoldDB" id="A0A7E4V9L2"/>
<proteinExistence type="predicted"/>
<evidence type="ECO:0000313" key="2">
    <source>
        <dbReference type="WBParaSite" id="Pan_g17906.t1"/>
    </source>
</evidence>
<dbReference type="Gene3D" id="4.10.640.10">
    <property type="entry name" value="Ribosomal protein S18"/>
    <property type="match status" value="1"/>
</dbReference>
<dbReference type="PANTHER" id="PTHR13329">
    <property type="entry name" value="MITOCHONDRIAL RIBOSOMAL PROTEIN S18B"/>
    <property type="match status" value="1"/>
</dbReference>
<evidence type="ECO:0000313" key="1">
    <source>
        <dbReference type="Proteomes" id="UP000492821"/>
    </source>
</evidence>
<reference evidence="1" key="1">
    <citation type="journal article" date="2013" name="Genetics">
        <title>The draft genome and transcriptome of Panagrellus redivivus are shaped by the harsh demands of a free-living lifestyle.</title>
        <authorList>
            <person name="Srinivasan J."/>
            <person name="Dillman A.R."/>
            <person name="Macchietto M.G."/>
            <person name="Heikkinen L."/>
            <person name="Lakso M."/>
            <person name="Fracchia K.M."/>
            <person name="Antoshechkin I."/>
            <person name="Mortazavi A."/>
            <person name="Wong G."/>
            <person name="Sternberg P.W."/>
        </authorList>
    </citation>
    <scope>NUCLEOTIDE SEQUENCE [LARGE SCALE GENOMIC DNA]</scope>
    <source>
        <strain evidence="1">MT8872</strain>
    </source>
</reference>
<name>A0A7E4V9L2_PANRE</name>
<keyword evidence="1" id="KW-1185">Reference proteome</keyword>